<feature type="chain" id="PRO_5026756473" description="C3H1-type domain-containing protein" evidence="1">
    <location>
        <begin position="24"/>
        <end position="114"/>
    </location>
</feature>
<proteinExistence type="predicted"/>
<feature type="signal peptide" evidence="1">
    <location>
        <begin position="1"/>
        <end position="23"/>
    </location>
</feature>
<organism evidence="2">
    <name type="scientific">Salix viminalis</name>
    <name type="common">Common osier</name>
    <name type="synonym">Basket willow</name>
    <dbReference type="NCBI Taxonomy" id="40686"/>
    <lineage>
        <taxon>Eukaryota</taxon>
        <taxon>Viridiplantae</taxon>
        <taxon>Streptophyta</taxon>
        <taxon>Embryophyta</taxon>
        <taxon>Tracheophyta</taxon>
        <taxon>Spermatophyta</taxon>
        <taxon>Magnoliopsida</taxon>
        <taxon>eudicotyledons</taxon>
        <taxon>Gunneridae</taxon>
        <taxon>Pentapetalae</taxon>
        <taxon>rosids</taxon>
        <taxon>fabids</taxon>
        <taxon>Malpighiales</taxon>
        <taxon>Salicaceae</taxon>
        <taxon>Saliceae</taxon>
        <taxon>Salix</taxon>
    </lineage>
</organism>
<protein>
    <recommendedName>
        <fullName evidence="3">C3H1-type domain-containing protein</fullName>
    </recommendedName>
</protein>
<dbReference type="EMBL" id="CAADRP010001446">
    <property type="protein sequence ID" value="VFU38767.1"/>
    <property type="molecule type" value="Genomic_DNA"/>
</dbReference>
<accession>A0A6N2LCJ3</accession>
<name>A0A6N2LCJ3_SALVM</name>
<sequence>MMITKFLIAFLFFSLLVLQLAEADRDTIVVALARRGASYHPGLACAIEHVGPAVQDAAVFLPEQPTVLRLVLRGASCRRGQTCATEHAVPAVLVAAAFLRALLGTMMRVPATAT</sequence>
<reference evidence="2" key="1">
    <citation type="submission" date="2019-03" db="EMBL/GenBank/DDBJ databases">
        <authorList>
            <person name="Mank J."/>
            <person name="Almeida P."/>
        </authorList>
    </citation>
    <scope>NUCLEOTIDE SEQUENCE</scope>
    <source>
        <strain evidence="2">78183</strain>
    </source>
</reference>
<dbReference type="AlphaFoldDB" id="A0A6N2LCJ3"/>
<gene>
    <name evidence="2" type="ORF">SVIM_LOCUS212945</name>
</gene>
<keyword evidence="1" id="KW-0732">Signal</keyword>
<evidence type="ECO:0000313" key="2">
    <source>
        <dbReference type="EMBL" id="VFU38767.1"/>
    </source>
</evidence>
<evidence type="ECO:0008006" key="3">
    <source>
        <dbReference type="Google" id="ProtNLM"/>
    </source>
</evidence>
<evidence type="ECO:0000256" key="1">
    <source>
        <dbReference type="SAM" id="SignalP"/>
    </source>
</evidence>